<feature type="compositionally biased region" description="Low complexity" evidence="1">
    <location>
        <begin position="527"/>
        <end position="540"/>
    </location>
</feature>
<dbReference type="Proteomes" id="UP001610335">
    <property type="component" value="Unassembled WGS sequence"/>
</dbReference>
<feature type="compositionally biased region" description="Polar residues" evidence="1">
    <location>
        <begin position="502"/>
        <end position="513"/>
    </location>
</feature>
<keyword evidence="3" id="KW-1185">Reference proteome</keyword>
<evidence type="ECO:0000256" key="1">
    <source>
        <dbReference type="SAM" id="MobiDB-lite"/>
    </source>
</evidence>
<protein>
    <submittedName>
        <fullName evidence="2">Uncharacterized protein</fullName>
    </submittedName>
</protein>
<feature type="compositionally biased region" description="Polar residues" evidence="1">
    <location>
        <begin position="702"/>
        <end position="717"/>
    </location>
</feature>
<proteinExistence type="predicted"/>
<reference evidence="2 3" key="1">
    <citation type="submission" date="2024-07" db="EMBL/GenBank/DDBJ databases">
        <title>Section-level genome sequencing and comparative genomics of Aspergillus sections Usti and Cavernicolus.</title>
        <authorList>
            <consortium name="Lawrence Berkeley National Laboratory"/>
            <person name="Nybo J.L."/>
            <person name="Vesth T.C."/>
            <person name="Theobald S."/>
            <person name="Frisvad J.C."/>
            <person name="Larsen T.O."/>
            <person name="Kjaerboelling I."/>
            <person name="Rothschild-Mancinelli K."/>
            <person name="Lyhne E.K."/>
            <person name="Kogle M.E."/>
            <person name="Barry K."/>
            <person name="Clum A."/>
            <person name="Na H."/>
            <person name="Ledsgaard L."/>
            <person name="Lin J."/>
            <person name="Lipzen A."/>
            <person name="Kuo A."/>
            <person name="Riley R."/>
            <person name="Mondo S."/>
            <person name="LaButti K."/>
            <person name="Haridas S."/>
            <person name="Pangalinan J."/>
            <person name="Salamov A.A."/>
            <person name="Simmons B.A."/>
            <person name="Magnuson J.K."/>
            <person name="Chen J."/>
            <person name="Drula E."/>
            <person name="Henrissat B."/>
            <person name="Wiebenga A."/>
            <person name="Lubbers R.J."/>
            <person name="Gomes A.C."/>
            <person name="Makela M.R."/>
            <person name="Stajich J."/>
            <person name="Grigoriev I.V."/>
            <person name="Mortensen U.H."/>
            <person name="De vries R.P."/>
            <person name="Baker S.E."/>
            <person name="Andersen M.R."/>
        </authorList>
    </citation>
    <scope>NUCLEOTIDE SEQUENCE [LARGE SCALE GENOMIC DNA]</scope>
    <source>
        <strain evidence="2 3">CBS 600.67</strain>
    </source>
</reference>
<feature type="region of interest" description="Disordered" evidence="1">
    <location>
        <begin position="676"/>
        <end position="717"/>
    </location>
</feature>
<evidence type="ECO:0000313" key="2">
    <source>
        <dbReference type="EMBL" id="KAL2831767.1"/>
    </source>
</evidence>
<evidence type="ECO:0000313" key="3">
    <source>
        <dbReference type="Proteomes" id="UP001610335"/>
    </source>
</evidence>
<organism evidence="2 3">
    <name type="scientific">Aspergillus cavernicola</name>
    <dbReference type="NCBI Taxonomy" id="176166"/>
    <lineage>
        <taxon>Eukaryota</taxon>
        <taxon>Fungi</taxon>
        <taxon>Dikarya</taxon>
        <taxon>Ascomycota</taxon>
        <taxon>Pezizomycotina</taxon>
        <taxon>Eurotiomycetes</taxon>
        <taxon>Eurotiomycetidae</taxon>
        <taxon>Eurotiales</taxon>
        <taxon>Aspergillaceae</taxon>
        <taxon>Aspergillus</taxon>
        <taxon>Aspergillus subgen. Nidulantes</taxon>
    </lineage>
</organism>
<sequence>MDRLEQRLMFASMWAFEIIGVQELEDELHQALPQLNCHCEYSNAEEVLVIKGKLEGFTAPVTAMISSFIEKQKNKDLLDTPRLRLLNLPVVIPDNISPMEASDATENGGLLALDDDAEVVPHPMMQVTKFWLSSDGGVGCFGSSKYQEMLSEISKGTGTNIAVIDDLKGLQVSGRCETDVDDALTKLTRIEKPLSYLHHPLINNLMVSAVTENSQYRVQPYASLYPVALRRILADVALDGAAGLGQMFVTASYAFDEELQKYTPLKNLLQPPRHGHDEKSRLWNDFTFRKIGNEDNYRAMESVTENNHTKAQLFFSGMAASHPYLSPEKAKQVNEWVVDGASIGTTSTDQGIKVENISTPSSQPGSSAMIAITTGPELKKPPGIKVRRPVQPAQGVQNTKQPATELKPSEPLMESDVTTTPRKRWKLNYELSLGHAREDPAPSAENKIDFGNPLGPAFDASRYGLKNISPQPRKRAEKASRNIPPIRGRQPRKQNKLIDLQSPVNTTNITSHPPLQFDAPALVPEPAASSGRTPSASSSSAKERSMLLVDSHLSDLAGLNFLETTDHVGSATSDSLKDASSTDQERRLRVLNSVYQTNLALTVSVLAKPPHTCTGDFARFLGKQYIEDYERALRPEAEQTVNETESRKYYRTMSQKTASPCQKAKRAALLAKKQAATEYASGTPKPKKPSEEDLQDQKVSSRHCSNMSPISENAQGRTPLQATITEDLRRFFMALKSMLVAAEVFPGILTFEVQFGLIFFPLVPKTCSDGLMSASEWAQIFQPQTGITAPTTKFINSVTVCSSDVDHIIDLNTSKAEGKSRMFEQDYSEYNINYEFHCRTKADEFLIIAIDEQGGYSIQHASSMLGAVNLHFPGQIWDARAVAGSAAEYRPGSNPEFEETARYLVDSVYIPAGKQIRILTHLPKGNKLAIEKVFLKRWTRHRYLRPNEAMGPDAQAGERQPSGGQDIFLQVKEIQDLLIGTQESATDRKVRARFTTTNDMRQRGKSWYEVSLVSPSIETMLKANSSLEIGERTDDWRAADLFGNDAAFLMEQGSDSPTSPVAAAIGAGGIADLFRLTKTVVEKLDSIGSHNSGPMADTPRLFGAGSQANNGLDFDELESVKEVESVTAGVRHAPALNAQAVKREQYERDYW</sequence>
<dbReference type="EMBL" id="JBFXLS010000008">
    <property type="protein sequence ID" value="KAL2831767.1"/>
    <property type="molecule type" value="Genomic_DNA"/>
</dbReference>
<feature type="region of interest" description="Disordered" evidence="1">
    <location>
        <begin position="461"/>
        <end position="543"/>
    </location>
</feature>
<gene>
    <name evidence="2" type="ORF">BDW59DRAFT_157726</name>
</gene>
<accession>A0ABR4IW02</accession>
<name>A0ABR4IW02_9EURO</name>
<comment type="caution">
    <text evidence="2">The sequence shown here is derived from an EMBL/GenBank/DDBJ whole genome shotgun (WGS) entry which is preliminary data.</text>
</comment>